<dbReference type="Proteomes" id="UP000598120">
    <property type="component" value="Unassembled WGS sequence"/>
</dbReference>
<keyword evidence="3 5" id="KW-1133">Transmembrane helix</keyword>
<comment type="function">
    <text evidence="6">Part of the binding-protein-dependent transport system for phosphate; probably responsible for the translocation of the substrate across the membrane.</text>
</comment>
<keyword evidence="9" id="KW-1185">Reference proteome</keyword>
<dbReference type="CDD" id="cd06261">
    <property type="entry name" value="TM_PBP2"/>
    <property type="match status" value="1"/>
</dbReference>
<name>A0A8J2TRS5_9FLAO</name>
<evidence type="ECO:0000313" key="8">
    <source>
        <dbReference type="EMBL" id="GFZ90948.1"/>
    </source>
</evidence>
<keyword evidence="6" id="KW-1003">Cell membrane</keyword>
<reference evidence="8 9" key="1">
    <citation type="journal article" date="2014" name="Int. J. Syst. Evol. Microbiol.">
        <title>Complete genome sequence of Corynebacterium casei LMG S-19264T (=DSM 44701T), isolated from a smear-ripened cheese.</title>
        <authorList>
            <consortium name="US DOE Joint Genome Institute (JGI-PGF)"/>
            <person name="Walter F."/>
            <person name="Albersmeier A."/>
            <person name="Kalinowski J."/>
            <person name="Ruckert C."/>
        </authorList>
    </citation>
    <scope>NUCLEOTIDE SEQUENCE [LARGE SCALE GENOMIC DNA]</scope>
    <source>
        <strain evidence="8 9">CGMCC 1.15295</strain>
    </source>
</reference>
<gene>
    <name evidence="8" type="ORF">GCM10011531_23300</name>
</gene>
<comment type="caution">
    <text evidence="8">The sequence shown here is derived from an EMBL/GenBank/DDBJ whole genome shotgun (WGS) entry which is preliminary data.</text>
</comment>
<evidence type="ECO:0000259" key="7">
    <source>
        <dbReference type="PROSITE" id="PS50928"/>
    </source>
</evidence>
<accession>A0A8J2TRS5</accession>
<evidence type="ECO:0000256" key="5">
    <source>
        <dbReference type="RuleBase" id="RU363032"/>
    </source>
</evidence>
<dbReference type="PANTHER" id="PTHR42727">
    <property type="entry name" value="PHOSPHATE TRANSPORT SYSTEM PERMEASE PROTEIN"/>
    <property type="match status" value="1"/>
</dbReference>
<dbReference type="InterPro" id="IPR011864">
    <property type="entry name" value="Phosphate_PstC"/>
</dbReference>
<dbReference type="GO" id="GO:0005315">
    <property type="term" value="F:phosphate transmembrane transporter activity"/>
    <property type="evidence" value="ECO:0007669"/>
    <property type="project" value="InterPro"/>
</dbReference>
<feature type="transmembrane region" description="Helical" evidence="5">
    <location>
        <begin position="120"/>
        <end position="144"/>
    </location>
</feature>
<dbReference type="AlphaFoldDB" id="A0A8J2TRS5"/>
<proteinExistence type="inferred from homology"/>
<evidence type="ECO:0000256" key="6">
    <source>
        <dbReference type="RuleBase" id="RU363054"/>
    </source>
</evidence>
<dbReference type="InterPro" id="IPR035906">
    <property type="entry name" value="MetI-like_sf"/>
</dbReference>
<feature type="transmembrane region" description="Helical" evidence="5">
    <location>
        <begin position="200"/>
        <end position="221"/>
    </location>
</feature>
<evidence type="ECO:0000256" key="4">
    <source>
        <dbReference type="ARBA" id="ARBA00023136"/>
    </source>
</evidence>
<feature type="transmembrane region" description="Helical" evidence="5">
    <location>
        <begin position="156"/>
        <end position="179"/>
    </location>
</feature>
<feature type="domain" description="ABC transmembrane type-1" evidence="7">
    <location>
        <begin position="80"/>
        <end position="292"/>
    </location>
</feature>
<evidence type="ECO:0000256" key="1">
    <source>
        <dbReference type="ARBA" id="ARBA00004651"/>
    </source>
</evidence>
<comment type="similarity">
    <text evidence="6">Belongs to the binding-protein-dependent transport system permease family. CysTW subfamily.</text>
</comment>
<dbReference type="GO" id="GO:0005886">
    <property type="term" value="C:plasma membrane"/>
    <property type="evidence" value="ECO:0007669"/>
    <property type="project" value="UniProtKB-SubCell"/>
</dbReference>
<dbReference type="Gene3D" id="1.10.3720.10">
    <property type="entry name" value="MetI-like"/>
    <property type="match status" value="1"/>
</dbReference>
<evidence type="ECO:0000256" key="2">
    <source>
        <dbReference type="ARBA" id="ARBA00022692"/>
    </source>
</evidence>
<dbReference type="SUPFAM" id="SSF161098">
    <property type="entry name" value="MetI-like"/>
    <property type="match status" value="1"/>
</dbReference>
<feature type="transmembrane region" description="Helical" evidence="5">
    <location>
        <begin position="76"/>
        <end position="99"/>
    </location>
</feature>
<keyword evidence="6" id="KW-0592">Phosphate transport</keyword>
<dbReference type="GO" id="GO:0006817">
    <property type="term" value="P:phosphate ion transport"/>
    <property type="evidence" value="ECO:0007669"/>
    <property type="project" value="UniProtKB-KW"/>
</dbReference>
<dbReference type="PROSITE" id="PS50928">
    <property type="entry name" value="ABC_TM1"/>
    <property type="match status" value="1"/>
</dbReference>
<organism evidence="8 9">
    <name type="scientific">Aquaticitalea lipolytica</name>
    <dbReference type="NCBI Taxonomy" id="1247562"/>
    <lineage>
        <taxon>Bacteria</taxon>
        <taxon>Pseudomonadati</taxon>
        <taxon>Bacteroidota</taxon>
        <taxon>Flavobacteriia</taxon>
        <taxon>Flavobacteriales</taxon>
        <taxon>Flavobacteriaceae</taxon>
        <taxon>Aquaticitalea</taxon>
    </lineage>
</organism>
<dbReference type="NCBIfam" id="TIGR02138">
    <property type="entry name" value="phosphate_pstC"/>
    <property type="match status" value="1"/>
</dbReference>
<dbReference type="InterPro" id="IPR000515">
    <property type="entry name" value="MetI-like"/>
</dbReference>
<feature type="transmembrane region" description="Helical" evidence="5">
    <location>
        <begin position="24"/>
        <end position="45"/>
    </location>
</feature>
<dbReference type="EMBL" id="BMIC01000005">
    <property type="protein sequence ID" value="GFZ90948.1"/>
    <property type="molecule type" value="Genomic_DNA"/>
</dbReference>
<feature type="transmembrane region" description="Helical" evidence="5">
    <location>
        <begin position="274"/>
        <end position="293"/>
    </location>
</feature>
<dbReference type="Pfam" id="PF00528">
    <property type="entry name" value="BPD_transp_1"/>
    <property type="match status" value="1"/>
</dbReference>
<keyword evidence="2 5" id="KW-0812">Transmembrane</keyword>
<keyword evidence="4 5" id="KW-0472">Membrane</keyword>
<keyword evidence="5" id="KW-0813">Transport</keyword>
<protein>
    <recommendedName>
        <fullName evidence="6">Phosphate transport system permease protein</fullName>
    </recommendedName>
</protein>
<evidence type="ECO:0000256" key="3">
    <source>
        <dbReference type="ARBA" id="ARBA00022989"/>
    </source>
</evidence>
<dbReference type="PANTHER" id="PTHR42727:SF1">
    <property type="entry name" value="PHOSPHATE TRANSPORT SYSTEM PERMEASE"/>
    <property type="match status" value="1"/>
</dbReference>
<sequence>MPDFYIFNTNNLMRRIKELIIERSLLTSALITIAVTVGIILVLSIEAINFFSEVSIVDFFTDTQWTPLFTEKHFGILPLLSGTLLTSLIAIIVALPIGLTISIYLSEYAPKSFRKTIKPLLELLAAVPTVVYGFFALIVVTPILQDFIPGLSGFNSLSAGIVMGIMIIPFVSSISEDALHAVPSSLREASFGMGATKLQTAFKVIVPAASSGIIVSVILAISRAIGETMIVAIAAGQQPRLTLDPTVPVETITAYIVQVSLGDVQHGSLEYRTIFAAGITLFAFTFLLNTISYRIRKKYQEKYE</sequence>
<evidence type="ECO:0000313" key="9">
    <source>
        <dbReference type="Proteomes" id="UP000598120"/>
    </source>
</evidence>
<comment type="subcellular location">
    <subcellularLocation>
        <location evidence="1 5">Cell membrane</location>
        <topology evidence="1 5">Multi-pass membrane protein</topology>
    </subcellularLocation>
</comment>